<dbReference type="GO" id="GO:0003964">
    <property type="term" value="F:RNA-directed DNA polymerase activity"/>
    <property type="evidence" value="ECO:0007669"/>
    <property type="project" value="UniProtKB-KW"/>
</dbReference>
<feature type="region of interest" description="Disordered" evidence="9">
    <location>
        <begin position="57"/>
        <end position="94"/>
    </location>
</feature>
<feature type="region of interest" description="Disordered" evidence="9">
    <location>
        <begin position="116"/>
        <end position="187"/>
    </location>
</feature>
<keyword evidence="5" id="KW-0255">Endonuclease</keyword>
<dbReference type="Gene3D" id="3.30.70.270">
    <property type="match status" value="1"/>
</dbReference>
<evidence type="ECO:0000256" key="5">
    <source>
        <dbReference type="ARBA" id="ARBA00022759"/>
    </source>
</evidence>
<evidence type="ECO:0000256" key="7">
    <source>
        <dbReference type="ARBA" id="ARBA00022918"/>
    </source>
</evidence>
<dbReference type="Gene3D" id="3.30.420.10">
    <property type="entry name" value="Ribonuclease H-like superfamily/Ribonuclease H"/>
    <property type="match status" value="1"/>
</dbReference>
<evidence type="ECO:0000313" key="11">
    <source>
        <dbReference type="EMBL" id="GEU81973.1"/>
    </source>
</evidence>
<dbReference type="InterPro" id="IPR001878">
    <property type="entry name" value="Znf_CCHC"/>
</dbReference>
<keyword evidence="7" id="KW-0695">RNA-directed DNA polymerase</keyword>
<gene>
    <name evidence="11" type="ORF">Tci_053951</name>
</gene>
<dbReference type="GO" id="GO:0003676">
    <property type="term" value="F:nucleic acid binding"/>
    <property type="evidence" value="ECO:0007669"/>
    <property type="project" value="InterPro"/>
</dbReference>
<dbReference type="PROSITE" id="PS50158">
    <property type="entry name" value="ZF_CCHC"/>
    <property type="match status" value="1"/>
</dbReference>
<dbReference type="EMBL" id="BKCJ010008390">
    <property type="protein sequence ID" value="GEU81973.1"/>
    <property type="molecule type" value="Genomic_DNA"/>
</dbReference>
<dbReference type="GO" id="GO:0006508">
    <property type="term" value="P:proteolysis"/>
    <property type="evidence" value="ECO:0007669"/>
    <property type="project" value="UniProtKB-KW"/>
</dbReference>
<dbReference type="Gene3D" id="3.10.10.10">
    <property type="entry name" value="HIV Type 1 Reverse Transcriptase, subunit A, domain 1"/>
    <property type="match status" value="1"/>
</dbReference>
<feature type="compositionally biased region" description="Polar residues" evidence="9">
    <location>
        <begin position="166"/>
        <end position="178"/>
    </location>
</feature>
<protein>
    <recommendedName>
        <fullName evidence="10">CCHC-type domain-containing protein</fullName>
    </recommendedName>
</protein>
<evidence type="ECO:0000256" key="8">
    <source>
        <dbReference type="PROSITE-ProRule" id="PRU00047"/>
    </source>
</evidence>
<sequence length="1099" mass="122189">EVLIVPADPLVASKVGSISVISPTGVLDLVDYSSSSDSDPSKDSLPIASELPLVSPFLCSDDSEANSESEPADQRPKRHESLTPSSDFPAAHVVAPPRIHRRPVILVRPGEAILFGRPYRTHPNGPHFTSDSSSSSLYSDSSSDISPGSSSDSSSVHSSGCDASGQSAPLSTLYPPTTSESSLDLSSERSLDSSLPFAGPSCKRCRSLTTLVSLSTPGLGSLAPALVDLPPRKRFRDSYSSKASGEEHIDIGTADAETVADVGISDGVRAPIEDVIGIGVEVATSDIKEDEEEFKEEANAGGTMEITVDSLVTGGIFESAGGDAHDLEGTLYDIAHYMSERDHVDGLCHYMALSQKEFCQIRRDRDDTRRRLRMLVSLVERHLGFRQTREANRSIRLGNGNDVGGNSNSDGNENRGGNEIRNHNENDRGARPIVHEFTYQDFMKCQPLNFKGTKGVVGLIRFQELTMLCTKMVLEVKDRVEKFIGGLPDNIQRNKGYAVKYAKNKRKFDNNQKDNRWQKPPFKRQNVGGHNVARAYTDGNNERIMYNRPLPLCNKCKFHHEGPCTMRCGKCNKCGRQEHYMSDCPKPKDQNHGNKTGNKSGIVKARGKAYVLGGGDANPNSNVVTCTILLNNLYASVLFDLGTDQSFVSTTFSTLLDIIPNTLDISYAVELADGRTSKTNTVLRGCKLGLLGHPFNIDLMPVELGSFDVIIGMDWLANHYAVIVCDEKIVRIPYGDEVLIVQDLPGLPPTRQVEFKIDLVPGAALVARALYRLASSELQERSTHLQELSDKGSSVYSKIDLRSGYHQLRVRDEDIPKTAFRTRYGHYEFQVMPFGLTNAPAVFIDLMNQVCKPYLDKFMIVFIDDILIYSKSEEEHAEHIKLIMELLMKEELYAMFSKCEFWLLKLTQKSMKFEWTEKEKTAFQVLKQKLCSAPILDLPEGSKNFMVYCDASHKGLGAVLMQREKVIAYASRQLKIHVKNYTTHDLELRAAVFALKMKWDVVADALSQKEWIKPLRTDGQSERTIQTLGDMMRACVINFRKGWDKHLPLVEFSYNNSYQMSIKAAPFEALYGRKCQSPIYWAEVGDAQLTGIEIIHETT</sequence>
<evidence type="ECO:0000256" key="6">
    <source>
        <dbReference type="ARBA" id="ARBA00022801"/>
    </source>
</evidence>
<dbReference type="InterPro" id="IPR012337">
    <property type="entry name" value="RNaseH-like_sf"/>
</dbReference>
<keyword evidence="2" id="KW-0808">Transferase</keyword>
<dbReference type="CDD" id="cd01647">
    <property type="entry name" value="RT_LTR"/>
    <property type="match status" value="1"/>
</dbReference>
<keyword evidence="6" id="KW-0378">Hydrolase</keyword>
<dbReference type="Gene3D" id="2.40.70.10">
    <property type="entry name" value="Acid Proteases"/>
    <property type="match status" value="1"/>
</dbReference>
<feature type="compositionally biased region" description="Low complexity" evidence="9">
    <location>
        <begin position="130"/>
        <end position="165"/>
    </location>
</feature>
<dbReference type="InterPro" id="IPR043502">
    <property type="entry name" value="DNA/RNA_pol_sf"/>
</dbReference>
<feature type="domain" description="CCHC-type" evidence="10">
    <location>
        <begin position="570"/>
        <end position="586"/>
    </location>
</feature>
<keyword evidence="1" id="KW-0645">Protease</keyword>
<feature type="non-terminal residue" evidence="11">
    <location>
        <position position="1"/>
    </location>
</feature>
<organism evidence="11">
    <name type="scientific">Tanacetum cinerariifolium</name>
    <name type="common">Dalmatian daisy</name>
    <name type="synonym">Chrysanthemum cinerariifolium</name>
    <dbReference type="NCBI Taxonomy" id="118510"/>
    <lineage>
        <taxon>Eukaryota</taxon>
        <taxon>Viridiplantae</taxon>
        <taxon>Streptophyta</taxon>
        <taxon>Embryophyta</taxon>
        <taxon>Tracheophyta</taxon>
        <taxon>Spermatophyta</taxon>
        <taxon>Magnoliopsida</taxon>
        <taxon>eudicotyledons</taxon>
        <taxon>Gunneridae</taxon>
        <taxon>Pentapetalae</taxon>
        <taxon>asterids</taxon>
        <taxon>campanulids</taxon>
        <taxon>Asterales</taxon>
        <taxon>Asteraceae</taxon>
        <taxon>Asteroideae</taxon>
        <taxon>Anthemideae</taxon>
        <taxon>Anthemidinae</taxon>
        <taxon>Tanacetum</taxon>
    </lineage>
</organism>
<dbReference type="FunFam" id="3.10.10.10:FF:000007">
    <property type="entry name" value="Retrovirus-related Pol polyprotein from transposon 17.6-like Protein"/>
    <property type="match status" value="1"/>
</dbReference>
<keyword evidence="4" id="KW-0540">Nuclease</keyword>
<dbReference type="GO" id="GO:0008233">
    <property type="term" value="F:peptidase activity"/>
    <property type="evidence" value="ECO:0007669"/>
    <property type="project" value="UniProtKB-KW"/>
</dbReference>
<dbReference type="CDD" id="cd00303">
    <property type="entry name" value="retropepsin_like"/>
    <property type="match status" value="1"/>
</dbReference>
<feature type="compositionally biased region" description="Acidic residues" evidence="9">
    <location>
        <begin position="61"/>
        <end position="71"/>
    </location>
</feature>
<dbReference type="GO" id="GO:0004519">
    <property type="term" value="F:endonuclease activity"/>
    <property type="evidence" value="ECO:0007669"/>
    <property type="project" value="UniProtKB-KW"/>
</dbReference>
<dbReference type="InterPro" id="IPR053134">
    <property type="entry name" value="RNA-dir_DNA_polymerase"/>
</dbReference>
<dbReference type="GO" id="GO:0008270">
    <property type="term" value="F:zinc ion binding"/>
    <property type="evidence" value="ECO:0007669"/>
    <property type="project" value="UniProtKB-KW"/>
</dbReference>
<dbReference type="InterPro" id="IPR021109">
    <property type="entry name" value="Peptidase_aspartic_dom_sf"/>
</dbReference>
<feature type="region of interest" description="Disordered" evidence="9">
    <location>
        <begin position="394"/>
        <end position="428"/>
    </location>
</feature>
<keyword evidence="8" id="KW-0479">Metal-binding</keyword>
<evidence type="ECO:0000256" key="3">
    <source>
        <dbReference type="ARBA" id="ARBA00022695"/>
    </source>
</evidence>
<dbReference type="InterPro" id="IPR043128">
    <property type="entry name" value="Rev_trsase/Diguanyl_cyclase"/>
</dbReference>
<comment type="caution">
    <text evidence="11">The sequence shown here is derived from an EMBL/GenBank/DDBJ whole genome shotgun (WGS) entry which is preliminary data.</text>
</comment>
<evidence type="ECO:0000256" key="2">
    <source>
        <dbReference type="ARBA" id="ARBA00022679"/>
    </source>
</evidence>
<dbReference type="Pfam" id="PF00078">
    <property type="entry name" value="RVT_1"/>
    <property type="match status" value="1"/>
</dbReference>
<dbReference type="InterPro" id="IPR036397">
    <property type="entry name" value="RNaseH_sf"/>
</dbReference>
<evidence type="ECO:0000256" key="9">
    <source>
        <dbReference type="SAM" id="MobiDB-lite"/>
    </source>
</evidence>
<keyword evidence="8" id="KW-0863">Zinc-finger</keyword>
<evidence type="ECO:0000256" key="1">
    <source>
        <dbReference type="ARBA" id="ARBA00022670"/>
    </source>
</evidence>
<dbReference type="AlphaFoldDB" id="A0A6L2N705"/>
<dbReference type="Pfam" id="PF08284">
    <property type="entry name" value="RVP_2"/>
    <property type="match status" value="1"/>
</dbReference>
<keyword evidence="3" id="KW-0548">Nucleotidyltransferase</keyword>
<dbReference type="PANTHER" id="PTHR24559">
    <property type="entry name" value="TRANSPOSON TY3-I GAG-POL POLYPROTEIN"/>
    <property type="match status" value="1"/>
</dbReference>
<dbReference type="SUPFAM" id="SSF56672">
    <property type="entry name" value="DNA/RNA polymerases"/>
    <property type="match status" value="1"/>
</dbReference>
<feature type="compositionally biased region" description="Basic and acidic residues" evidence="9">
    <location>
        <begin position="72"/>
        <end position="81"/>
    </location>
</feature>
<dbReference type="InterPro" id="IPR041577">
    <property type="entry name" value="RT_RNaseH_2"/>
</dbReference>
<dbReference type="Pfam" id="PF17919">
    <property type="entry name" value="RT_RNaseH_2"/>
    <property type="match status" value="1"/>
</dbReference>
<name>A0A6L2N705_TANCI</name>
<feature type="compositionally biased region" description="Basic and acidic residues" evidence="9">
    <location>
        <begin position="412"/>
        <end position="428"/>
    </location>
</feature>
<feature type="compositionally biased region" description="Low complexity" evidence="9">
    <location>
        <begin position="398"/>
        <end position="411"/>
    </location>
</feature>
<dbReference type="PANTHER" id="PTHR24559:SF427">
    <property type="entry name" value="RNA-DIRECTED DNA POLYMERASE"/>
    <property type="match status" value="1"/>
</dbReference>
<evidence type="ECO:0000259" key="10">
    <source>
        <dbReference type="PROSITE" id="PS50158"/>
    </source>
</evidence>
<reference evidence="11" key="1">
    <citation type="journal article" date="2019" name="Sci. Rep.">
        <title>Draft genome of Tanacetum cinerariifolium, the natural source of mosquito coil.</title>
        <authorList>
            <person name="Yamashiro T."/>
            <person name="Shiraishi A."/>
            <person name="Satake H."/>
            <person name="Nakayama K."/>
        </authorList>
    </citation>
    <scope>NUCLEOTIDE SEQUENCE</scope>
</reference>
<dbReference type="SUPFAM" id="SSF50630">
    <property type="entry name" value="Acid proteases"/>
    <property type="match status" value="1"/>
</dbReference>
<proteinExistence type="predicted"/>
<keyword evidence="8" id="KW-0862">Zinc</keyword>
<dbReference type="InterPro" id="IPR000477">
    <property type="entry name" value="RT_dom"/>
</dbReference>
<dbReference type="SUPFAM" id="SSF53098">
    <property type="entry name" value="Ribonuclease H-like"/>
    <property type="match status" value="1"/>
</dbReference>
<evidence type="ECO:0000256" key="4">
    <source>
        <dbReference type="ARBA" id="ARBA00022722"/>
    </source>
</evidence>
<accession>A0A6L2N705</accession>